<evidence type="ECO:0000313" key="11">
    <source>
        <dbReference type="Proteomes" id="UP000095287"/>
    </source>
</evidence>
<keyword evidence="2" id="KW-0193">Cuticle</keyword>
<keyword evidence="3" id="KW-1003">Cell membrane</keyword>
<dbReference type="PROSITE" id="PS51034">
    <property type="entry name" value="ZP_2"/>
    <property type="match status" value="1"/>
</dbReference>
<proteinExistence type="predicted"/>
<accession>A0A1I8A4N2</accession>
<protein>
    <submittedName>
        <fullName evidence="12">ZP domain-containing protein</fullName>
    </submittedName>
</protein>
<keyword evidence="5" id="KW-0732">Signal</keyword>
<dbReference type="WBParaSite" id="L893_g32643.t2">
    <property type="protein sequence ID" value="L893_g32643.t2"/>
    <property type="gene ID" value="L893_g32643"/>
</dbReference>
<dbReference type="Pfam" id="PF25057">
    <property type="entry name" value="CUT_N"/>
    <property type="match status" value="1"/>
</dbReference>
<comment type="subcellular location">
    <subcellularLocation>
        <location evidence="1">Cell membrane</location>
        <topology evidence="1">Single-pass type I membrane protein</topology>
    </subcellularLocation>
</comment>
<feature type="region of interest" description="Disordered" evidence="8">
    <location>
        <begin position="64"/>
        <end position="83"/>
    </location>
</feature>
<evidence type="ECO:0000256" key="1">
    <source>
        <dbReference type="ARBA" id="ARBA00004251"/>
    </source>
</evidence>
<dbReference type="InterPro" id="IPR001507">
    <property type="entry name" value="ZP_dom"/>
</dbReference>
<name>A0A1I8A4N2_9BILA</name>
<evidence type="ECO:0000256" key="2">
    <source>
        <dbReference type="ARBA" id="ARBA00022460"/>
    </source>
</evidence>
<dbReference type="Proteomes" id="UP000095287">
    <property type="component" value="Unplaced"/>
</dbReference>
<dbReference type="PANTHER" id="PTHR22907:SF34">
    <property type="entry name" value="ZP DOMAIN-CONTAINING PROTEIN"/>
    <property type="match status" value="1"/>
</dbReference>
<dbReference type="PANTHER" id="PTHR22907">
    <property type="entry name" value="GH04558P"/>
    <property type="match status" value="1"/>
</dbReference>
<sequence>MTDPQRGLALSALGWVPPRPQPSDCNPRGDEFLRTHPQTCTHDTDSLDAVRGCVNATRTPVGKGAVAREGSTELSGGSEVSGASVEGTMSTMPLFALLLLVGILHVSLADPIDNGVAGEPTVECSTDGLTVNFNTEREFEGHVYVKGHYEDPSCRVDATLTSHVNISIPFTSCDVRRQRSSNPKGLYVSVTMIITFHPMFITKIDKSYNVQCFYTELDKTVNTQLDVSLARNQEKKIVVVIGGEKNELEALSSRKHGDNNTALDDYNALQTEVIAQSIPLPTCKYHVLKDGPDGEPVKFATVGQQVYHQWSCASEGVPAAENVYCATIHSCNVRDETGKEVQLLDENGCSVDKYLLNNLVYTTDLTGGQVSMVFKFADQPSLFFQCQIRLTLKDDGKCLRTSDNCPQSPRGKRSVDTVTPKSGDHEVDVFSQSMTVFEIDQPISSKSVRALDQPLGAFSHDAMCVSPSTFGVLIALLASVFLLSTVTTALLCCRSQTVKVNFAK</sequence>
<organism evidence="11 12">
    <name type="scientific">Steinernema glaseri</name>
    <dbReference type="NCBI Taxonomy" id="37863"/>
    <lineage>
        <taxon>Eukaryota</taxon>
        <taxon>Metazoa</taxon>
        <taxon>Ecdysozoa</taxon>
        <taxon>Nematoda</taxon>
        <taxon>Chromadorea</taxon>
        <taxon>Rhabditida</taxon>
        <taxon>Tylenchina</taxon>
        <taxon>Panagrolaimomorpha</taxon>
        <taxon>Strongyloidoidea</taxon>
        <taxon>Steinernematidae</taxon>
        <taxon>Steinernema</taxon>
    </lineage>
</organism>
<reference evidence="12" key="1">
    <citation type="submission" date="2016-11" db="UniProtKB">
        <authorList>
            <consortium name="WormBaseParasite"/>
        </authorList>
    </citation>
    <scope>IDENTIFICATION</scope>
</reference>
<feature type="transmembrane region" description="Helical" evidence="9">
    <location>
        <begin position="470"/>
        <end position="492"/>
    </location>
</feature>
<evidence type="ECO:0000259" key="10">
    <source>
        <dbReference type="PROSITE" id="PS51034"/>
    </source>
</evidence>
<dbReference type="SMART" id="SM00241">
    <property type="entry name" value="ZP"/>
    <property type="match status" value="1"/>
</dbReference>
<evidence type="ECO:0000256" key="6">
    <source>
        <dbReference type="ARBA" id="ARBA00022989"/>
    </source>
</evidence>
<dbReference type="InterPro" id="IPR051962">
    <property type="entry name" value="Cuticlin"/>
</dbReference>
<feature type="region of interest" description="Disordered" evidence="8">
    <location>
        <begin position="1"/>
        <end position="28"/>
    </location>
</feature>
<evidence type="ECO:0000256" key="7">
    <source>
        <dbReference type="ARBA" id="ARBA00023136"/>
    </source>
</evidence>
<evidence type="ECO:0000256" key="8">
    <source>
        <dbReference type="SAM" id="MobiDB-lite"/>
    </source>
</evidence>
<keyword evidence="6 9" id="KW-1133">Transmembrane helix</keyword>
<feature type="domain" description="ZP" evidence="10">
    <location>
        <begin position="123"/>
        <end position="405"/>
    </location>
</feature>
<dbReference type="InterPro" id="IPR056953">
    <property type="entry name" value="CUT_N"/>
</dbReference>
<keyword evidence="4 9" id="KW-0812">Transmembrane</keyword>
<evidence type="ECO:0000256" key="3">
    <source>
        <dbReference type="ARBA" id="ARBA00022475"/>
    </source>
</evidence>
<keyword evidence="11" id="KW-1185">Reference proteome</keyword>
<dbReference type="InterPro" id="IPR057475">
    <property type="entry name" value="CUT_C"/>
</dbReference>
<evidence type="ECO:0000313" key="12">
    <source>
        <dbReference type="WBParaSite" id="L893_g32643.t2"/>
    </source>
</evidence>
<evidence type="ECO:0000256" key="4">
    <source>
        <dbReference type="ARBA" id="ARBA00022692"/>
    </source>
</evidence>
<evidence type="ECO:0000256" key="5">
    <source>
        <dbReference type="ARBA" id="ARBA00022729"/>
    </source>
</evidence>
<dbReference type="GO" id="GO:0042302">
    <property type="term" value="F:structural constituent of cuticle"/>
    <property type="evidence" value="ECO:0007669"/>
    <property type="project" value="UniProtKB-KW"/>
</dbReference>
<dbReference type="GO" id="GO:0005886">
    <property type="term" value="C:plasma membrane"/>
    <property type="evidence" value="ECO:0007669"/>
    <property type="project" value="UniProtKB-SubCell"/>
</dbReference>
<evidence type="ECO:0000256" key="9">
    <source>
        <dbReference type="SAM" id="Phobius"/>
    </source>
</evidence>
<dbReference type="AlphaFoldDB" id="A0A1I8A4N2"/>
<keyword evidence="7 9" id="KW-0472">Membrane</keyword>
<dbReference type="Pfam" id="PF25301">
    <property type="entry name" value="CUT_C"/>
    <property type="match status" value="1"/>
</dbReference>